<dbReference type="Proteomes" id="UP000499080">
    <property type="component" value="Unassembled WGS sequence"/>
</dbReference>
<feature type="non-terminal residue" evidence="1">
    <location>
        <position position="43"/>
    </location>
</feature>
<reference evidence="1 2" key="1">
    <citation type="journal article" date="2019" name="Sci. Rep.">
        <title>Orb-weaving spider Araneus ventricosus genome elucidates the spidroin gene catalogue.</title>
        <authorList>
            <person name="Kono N."/>
            <person name="Nakamura H."/>
            <person name="Ohtoshi R."/>
            <person name="Moran D.A.P."/>
            <person name="Shinohara A."/>
            <person name="Yoshida Y."/>
            <person name="Fujiwara M."/>
            <person name="Mori M."/>
            <person name="Tomita M."/>
            <person name="Arakawa K."/>
        </authorList>
    </citation>
    <scope>NUCLEOTIDE SEQUENCE [LARGE SCALE GENOMIC DNA]</scope>
</reference>
<protein>
    <submittedName>
        <fullName evidence="1">Uncharacterized protein</fullName>
    </submittedName>
</protein>
<name>A0A4Y2LNB4_ARAVE</name>
<gene>
    <name evidence="1" type="ORF">AVEN_201042_1</name>
</gene>
<dbReference type="EMBL" id="BGPR01119118">
    <property type="protein sequence ID" value="GBN14827.1"/>
    <property type="molecule type" value="Genomic_DNA"/>
</dbReference>
<organism evidence="1 2">
    <name type="scientific">Araneus ventricosus</name>
    <name type="common">Orbweaver spider</name>
    <name type="synonym">Epeira ventricosa</name>
    <dbReference type="NCBI Taxonomy" id="182803"/>
    <lineage>
        <taxon>Eukaryota</taxon>
        <taxon>Metazoa</taxon>
        <taxon>Ecdysozoa</taxon>
        <taxon>Arthropoda</taxon>
        <taxon>Chelicerata</taxon>
        <taxon>Arachnida</taxon>
        <taxon>Araneae</taxon>
        <taxon>Araneomorphae</taxon>
        <taxon>Entelegynae</taxon>
        <taxon>Araneoidea</taxon>
        <taxon>Araneidae</taxon>
        <taxon>Araneus</taxon>
    </lineage>
</organism>
<accession>A0A4Y2LNB4</accession>
<dbReference type="AlphaFoldDB" id="A0A4Y2LNB4"/>
<comment type="caution">
    <text evidence="1">The sequence shown here is derived from an EMBL/GenBank/DDBJ whole genome shotgun (WGS) entry which is preliminary data.</text>
</comment>
<keyword evidence="2" id="KW-1185">Reference proteome</keyword>
<evidence type="ECO:0000313" key="1">
    <source>
        <dbReference type="EMBL" id="GBN14827.1"/>
    </source>
</evidence>
<sequence length="43" mass="5058">MQMTLARTGSMADGKMASAYYILKKFLEFRISPRYNHRSDSQR</sequence>
<proteinExistence type="predicted"/>
<evidence type="ECO:0000313" key="2">
    <source>
        <dbReference type="Proteomes" id="UP000499080"/>
    </source>
</evidence>